<proteinExistence type="predicted"/>
<dbReference type="Proteomes" id="UP001153269">
    <property type="component" value="Unassembled WGS sequence"/>
</dbReference>
<evidence type="ECO:0000313" key="2">
    <source>
        <dbReference type="EMBL" id="CAB1443996.1"/>
    </source>
</evidence>
<name>A0A9N7YTM2_PLEPL</name>
<feature type="region of interest" description="Disordered" evidence="1">
    <location>
        <begin position="117"/>
        <end position="148"/>
    </location>
</feature>
<evidence type="ECO:0000313" key="3">
    <source>
        <dbReference type="Proteomes" id="UP001153269"/>
    </source>
</evidence>
<organism evidence="2 3">
    <name type="scientific">Pleuronectes platessa</name>
    <name type="common">European plaice</name>
    <dbReference type="NCBI Taxonomy" id="8262"/>
    <lineage>
        <taxon>Eukaryota</taxon>
        <taxon>Metazoa</taxon>
        <taxon>Chordata</taxon>
        <taxon>Craniata</taxon>
        <taxon>Vertebrata</taxon>
        <taxon>Euteleostomi</taxon>
        <taxon>Actinopterygii</taxon>
        <taxon>Neopterygii</taxon>
        <taxon>Teleostei</taxon>
        <taxon>Neoteleostei</taxon>
        <taxon>Acanthomorphata</taxon>
        <taxon>Carangaria</taxon>
        <taxon>Pleuronectiformes</taxon>
        <taxon>Pleuronectoidei</taxon>
        <taxon>Pleuronectidae</taxon>
        <taxon>Pleuronectes</taxon>
    </lineage>
</organism>
<reference evidence="2" key="1">
    <citation type="submission" date="2020-03" db="EMBL/GenBank/DDBJ databases">
        <authorList>
            <person name="Weist P."/>
        </authorList>
    </citation>
    <scope>NUCLEOTIDE SEQUENCE</scope>
</reference>
<comment type="caution">
    <text evidence="2">The sequence shown here is derived from an EMBL/GenBank/DDBJ whole genome shotgun (WGS) entry which is preliminary data.</text>
</comment>
<keyword evidence="3" id="KW-1185">Reference proteome</keyword>
<protein>
    <submittedName>
        <fullName evidence="2">Uncharacterized protein</fullName>
    </submittedName>
</protein>
<gene>
    <name evidence="2" type="ORF">PLEPLA_LOCUS31712</name>
</gene>
<dbReference type="EMBL" id="CADEAL010003257">
    <property type="protein sequence ID" value="CAB1443996.1"/>
    <property type="molecule type" value="Genomic_DNA"/>
</dbReference>
<evidence type="ECO:0000256" key="1">
    <source>
        <dbReference type="SAM" id="MobiDB-lite"/>
    </source>
</evidence>
<dbReference type="AlphaFoldDB" id="A0A9N7YTM2"/>
<sequence length="148" mass="16049">MDKGKKYSVPKALMQSLVLVTPGFHMSVPPRAPSVIGMERELRDHREAGPLLAMVKRRQNIITFTSHMCDAIAHLGQFQQYSSSQPIIVKEHVCCGGTSIVPRESAAQSDVGVRRYLPGKDKCGSARRRPTGGPFDPSSVSPPGPAPD</sequence>
<accession>A0A9N7YTM2</accession>